<organism evidence="3 4">
    <name type="scientific">Boudabousia tangfeifanii</name>
    <dbReference type="NCBI Taxonomy" id="1912795"/>
    <lineage>
        <taxon>Bacteria</taxon>
        <taxon>Bacillati</taxon>
        <taxon>Actinomycetota</taxon>
        <taxon>Actinomycetes</taxon>
        <taxon>Actinomycetales</taxon>
        <taxon>Actinomycetaceae</taxon>
        <taxon>Boudabousia</taxon>
    </lineage>
</organism>
<evidence type="ECO:0000313" key="4">
    <source>
        <dbReference type="Proteomes" id="UP000176288"/>
    </source>
</evidence>
<dbReference type="Proteomes" id="UP000176288">
    <property type="component" value="Chromosome"/>
</dbReference>
<feature type="chain" id="PRO_5009443711" description="DUF8094 domain-containing protein" evidence="1">
    <location>
        <begin position="23"/>
        <end position="341"/>
    </location>
</feature>
<dbReference type="OrthoDB" id="3266092at2"/>
<dbReference type="Pfam" id="PF26366">
    <property type="entry name" value="DUF8094"/>
    <property type="match status" value="1"/>
</dbReference>
<dbReference type="AlphaFoldDB" id="A0A1D9MJQ3"/>
<accession>A0A1D9MJQ3</accession>
<keyword evidence="1" id="KW-0732">Signal</keyword>
<feature type="signal peptide" evidence="1">
    <location>
        <begin position="1"/>
        <end position="22"/>
    </location>
</feature>
<dbReference type="EMBL" id="CP017812">
    <property type="protein sequence ID" value="AOZ72516.1"/>
    <property type="molecule type" value="Genomic_DNA"/>
</dbReference>
<dbReference type="InterPro" id="IPR058407">
    <property type="entry name" value="DUF8094"/>
</dbReference>
<protein>
    <recommendedName>
        <fullName evidence="2">DUF8094 domain-containing protein</fullName>
    </recommendedName>
</protein>
<evidence type="ECO:0000259" key="2">
    <source>
        <dbReference type="Pfam" id="PF26366"/>
    </source>
</evidence>
<sequence length="341" mass="36513">MSKRLLSSALIALSALGLGACAATLPTPTAPQNESYPNLDQDRADRILEQTRTLLADTAKTNDAGPLKERLSGAALMMRSAEYEVAKASGSPAPEINLTSQAVTVANGETWPRAMFNISEKTGTQTRTVSVFLQDDAFNQYKLSNWVRLLPGVTLPATARVETGAQMLPETATGYVLSPRDAVNAYVSVLNNPEAAETKDFENDAFANYYHDYVKQWTERVQQIAEVNSNMAVAEKPIVAIQTGNGDALVSATVKYRVTTKVTLEGSSLTATGSVGLLLGDQKTATGQLSTLHLANILMVVPKANSGQKIQVVGAETVPIQAETKSWTDTGRTIEPTPEIK</sequence>
<gene>
    <name evidence="3" type="ORF">BK816_03725</name>
</gene>
<proteinExistence type="predicted"/>
<dbReference type="PROSITE" id="PS51257">
    <property type="entry name" value="PROKAR_LIPOPROTEIN"/>
    <property type="match status" value="1"/>
</dbReference>
<dbReference type="STRING" id="1912795.BK816_03725"/>
<reference evidence="3 4" key="1">
    <citation type="submission" date="2016-10" db="EMBL/GenBank/DDBJ databases">
        <title>Actinomyces aegypiusis sp. nov., isolated from the Aegypius monachus in Qinghai Tibet Plateau China.</title>
        <authorList>
            <person name="Wang Y."/>
        </authorList>
    </citation>
    <scope>NUCLEOTIDE SEQUENCE [LARGE SCALE GENOMIC DNA]</scope>
    <source>
        <strain evidence="3 4">VUL4_3</strain>
    </source>
</reference>
<feature type="domain" description="DUF8094" evidence="2">
    <location>
        <begin position="56"/>
        <end position="317"/>
    </location>
</feature>
<dbReference type="RefSeq" id="WP_071163982.1">
    <property type="nucleotide sequence ID" value="NZ_CP017812.1"/>
</dbReference>
<name>A0A1D9MJQ3_9ACTO</name>
<evidence type="ECO:0000256" key="1">
    <source>
        <dbReference type="SAM" id="SignalP"/>
    </source>
</evidence>
<evidence type="ECO:0000313" key="3">
    <source>
        <dbReference type="EMBL" id="AOZ72516.1"/>
    </source>
</evidence>
<keyword evidence="4" id="KW-1185">Reference proteome</keyword>
<dbReference type="KEGG" id="avu:BK816_03725"/>